<evidence type="ECO:0000313" key="3">
    <source>
        <dbReference type="Proteomes" id="UP001595886"/>
    </source>
</evidence>
<proteinExistence type="predicted"/>
<evidence type="ECO:0000256" key="1">
    <source>
        <dbReference type="SAM" id="MobiDB-lite"/>
    </source>
</evidence>
<evidence type="ECO:0000313" key="2">
    <source>
        <dbReference type="EMBL" id="MFC4819461.1"/>
    </source>
</evidence>
<protein>
    <submittedName>
        <fullName evidence="2">Uncharacterized protein</fullName>
    </submittedName>
</protein>
<reference evidence="3" key="1">
    <citation type="journal article" date="2019" name="Int. J. Syst. Evol. Microbiol.">
        <title>The Global Catalogue of Microorganisms (GCM) 10K type strain sequencing project: providing services to taxonomists for standard genome sequencing and annotation.</title>
        <authorList>
            <consortium name="The Broad Institute Genomics Platform"/>
            <consortium name="The Broad Institute Genome Sequencing Center for Infectious Disease"/>
            <person name="Wu L."/>
            <person name="Ma J."/>
        </authorList>
    </citation>
    <scope>NUCLEOTIDE SEQUENCE [LARGE SCALE GENOMIC DNA]</scope>
    <source>
        <strain evidence="3">CCUG 30340</strain>
    </source>
</reference>
<dbReference type="Proteomes" id="UP001595886">
    <property type="component" value="Unassembled WGS sequence"/>
</dbReference>
<comment type="caution">
    <text evidence="2">The sequence shown here is derived from an EMBL/GenBank/DDBJ whole genome shotgun (WGS) entry which is preliminary data.</text>
</comment>
<organism evidence="2 3">
    <name type="scientific">Dokdonella ginsengisoli</name>
    <dbReference type="NCBI Taxonomy" id="363846"/>
    <lineage>
        <taxon>Bacteria</taxon>
        <taxon>Pseudomonadati</taxon>
        <taxon>Pseudomonadota</taxon>
        <taxon>Gammaproteobacteria</taxon>
        <taxon>Lysobacterales</taxon>
        <taxon>Rhodanobacteraceae</taxon>
        <taxon>Dokdonella</taxon>
    </lineage>
</organism>
<feature type="region of interest" description="Disordered" evidence="1">
    <location>
        <begin position="1"/>
        <end position="21"/>
    </location>
</feature>
<accession>A0ABV9QQR4</accession>
<feature type="compositionally biased region" description="Polar residues" evidence="1">
    <location>
        <begin position="1"/>
        <end position="14"/>
    </location>
</feature>
<keyword evidence="3" id="KW-1185">Reference proteome</keyword>
<name>A0ABV9QQR4_9GAMM</name>
<sequence>MNQADDTAGYQKTQQHQDTRCRIHRVPVRAAGAVATVPRERLVLRLMAVIGND</sequence>
<gene>
    <name evidence="2" type="ORF">ACFO6Q_03955</name>
</gene>
<dbReference type="EMBL" id="JBHSHD010000003">
    <property type="protein sequence ID" value="MFC4819461.1"/>
    <property type="molecule type" value="Genomic_DNA"/>
</dbReference>